<name>A0ACC2GBD2_DALPE</name>
<proteinExistence type="predicted"/>
<evidence type="ECO:0000313" key="1">
    <source>
        <dbReference type="EMBL" id="KAJ8000846.1"/>
    </source>
</evidence>
<comment type="caution">
    <text evidence="1">The sequence shown here is derived from an EMBL/GenBank/DDBJ whole genome shotgun (WGS) entry which is preliminary data.</text>
</comment>
<reference evidence="1" key="1">
    <citation type="submission" date="2021-05" db="EMBL/GenBank/DDBJ databases">
        <authorList>
            <person name="Pan Q."/>
            <person name="Jouanno E."/>
            <person name="Zahm M."/>
            <person name="Klopp C."/>
            <person name="Cabau C."/>
            <person name="Louis A."/>
            <person name="Berthelot C."/>
            <person name="Parey E."/>
            <person name="Roest Crollius H."/>
            <person name="Montfort J."/>
            <person name="Robinson-Rechavi M."/>
            <person name="Bouchez O."/>
            <person name="Lampietro C."/>
            <person name="Lopez Roques C."/>
            <person name="Donnadieu C."/>
            <person name="Postlethwait J."/>
            <person name="Bobe J."/>
            <person name="Dillon D."/>
            <person name="Chandos A."/>
            <person name="von Hippel F."/>
            <person name="Guiguen Y."/>
        </authorList>
    </citation>
    <scope>NUCLEOTIDE SEQUENCE</scope>
    <source>
        <strain evidence="1">YG-Jan2019</strain>
    </source>
</reference>
<gene>
    <name evidence="1" type="ORF">DPEC_G00184630</name>
</gene>
<evidence type="ECO:0000313" key="2">
    <source>
        <dbReference type="Proteomes" id="UP001157502"/>
    </source>
</evidence>
<dbReference type="Proteomes" id="UP001157502">
    <property type="component" value="Chromosome 15"/>
</dbReference>
<accession>A0ACC2GBD2</accession>
<sequence length="1673" mass="182479">MQKNAKKNRVKNTDQQQRAPAFNALTKQGNHFALHTDSRSRLLPSICSRGGATNLFAASGQGSLFLSGPAAALRLAQIEAQLILCQLSAIAVASNHSNQQVALLNLLQTAAAINKSNAQPISAIMYQQQGAPFNRPRAMPFRPQQPGNVMGGNMPQMNTYQVGRFPQQTQLTENVESAISVCIQGGRHEDTLPPNQMSQLSRQHCVDSRLPGCGQGHRSETGYSNSSNLIPLSSDNQQYQRPDLEWSEYQTPNNVFAPNQQQQQQHLQPQQHLQSLSHTNANPNPRPLSGRAQSWNTPVSEQGRPQGRDMQNPYVPESAGSILASFGLSNEDLEFLSHYPDDQLTPDTLPLILRDIQIQKTKRTTVPPPAFSENLSFSARPPPPRLSPPHLRPTLSRSPDIPGFLSVAQIAGQVIDYGHASRAAEEGKDSYERQPLPRESPTKLKYTKRKAESPAQQHSIDGSPHTQKYRENKDYKRRTPSPGAPKRKRTTTGEPPSRSRSERAVLAATPKVYPHTCSLCETQCEREMDWTTHTNTVNHTASCRDLRNKYPDWKPDLPRKGSDACSTWRSLDRSASRSVSHSLSCSPSPPPGRRRRTSPPPSVRRHRESYSPRHPHHSPHGHGPRPSGRYSPSQSRRGLAGVSTGRGLKLSRDDAAKRLTSSSSVFSGGRSSAGKSGKHPSLKEAKPRDKPVAGKRATSGQISEKSQKKLKQNPKLQKKLPPGSGLLYLTGLPEDAKYEEVVALVQAFGKVDNVLIIKSEEAANNQGPRQYANASVCMHHEQDAKVLAACTTLSIREHLISVANKKPEHPPISSIPVIIKGHVVGVSKTTTKPRNTSATTKSPETSVVQKKIKERGADQIAGHPPGDSLDVESDIARLAKPSGTTIPIITEPKEAVVTMPDMESSQEMQKGYDETFALITDSVLNTVPLPSDLELDLTRPVALFHSLMGPGNSKSEALGDDNWKRFLVVSNVPQTPSGPTDVRSLVKRFGTVKQALALKDMIIFEMDTADMAQKVFKRFQTYPCIIQNNPLSFSWKPDPIPKAKTLIDDISANVEAAAATPPDGQEDSLTLPVLKVESGTEAIEGKKAPSEGGEKQKGAEVQTELPELPTALDGKTEKPNEAAVNQVEVTSPNTEVLPGVQRGVEVPDKVISVSPADKDKAPVALGFTPATQSATTEIKKCPETPICSQSPTVLAAVIEALRQESRNRSSTSAKNATEKTPGDKLTPKQTPGDKLTPKQTPGDKLTPKQTPGDKPTPKQTPGDKPTPKQTPVDKPKVTPDVQPPPDLPKVTPEILKALLEECRARSSSRANTEQTKKDQEPAPPAGQKADAKRKTYDDDRESERRLREKRRKVQEVEKERREREKRPCHREGSSGSARSKSDGSRPSGRSPRSESRRGCGENRHSPVLPGSQEQEGQELGEDPTPFDLGDFVTLDEVEDVADVTTTEGTVPTGPNAMTSSALEAGSQAGTTPTEAADPGSAVEPGREKDQEMESSVYPATTEEMWAKTEGETDARTAENVLERLDDGAKLVAAVPTTTCAEVAGDSGVKGHDAAAHTDVSAVGGKEDVEDEQRDDPVELKGTTTSQEDGEETARKRVKLEPLFREDYTIPPFIPDTPVGMEFLVPKSGFFCKVCSKFYSGTDEAKKNHCKSLKHYQNLEKSLEKWRAKKMEAP</sequence>
<organism evidence="1 2">
    <name type="scientific">Dallia pectoralis</name>
    <name type="common">Alaska blackfish</name>
    <dbReference type="NCBI Taxonomy" id="75939"/>
    <lineage>
        <taxon>Eukaryota</taxon>
        <taxon>Metazoa</taxon>
        <taxon>Chordata</taxon>
        <taxon>Craniata</taxon>
        <taxon>Vertebrata</taxon>
        <taxon>Euteleostomi</taxon>
        <taxon>Actinopterygii</taxon>
        <taxon>Neopterygii</taxon>
        <taxon>Teleostei</taxon>
        <taxon>Protacanthopterygii</taxon>
        <taxon>Esociformes</taxon>
        <taxon>Umbridae</taxon>
        <taxon>Dallia</taxon>
    </lineage>
</organism>
<protein>
    <submittedName>
        <fullName evidence="1">Uncharacterized protein</fullName>
    </submittedName>
</protein>
<dbReference type="EMBL" id="CM055742">
    <property type="protein sequence ID" value="KAJ8000846.1"/>
    <property type="molecule type" value="Genomic_DNA"/>
</dbReference>
<keyword evidence="2" id="KW-1185">Reference proteome</keyword>